<dbReference type="GO" id="GO:0005829">
    <property type="term" value="C:cytosol"/>
    <property type="evidence" value="ECO:0007669"/>
    <property type="project" value="TreeGrafter"/>
</dbReference>
<dbReference type="InterPro" id="IPR030374">
    <property type="entry name" value="PABS"/>
</dbReference>
<evidence type="ECO:0000256" key="4">
    <source>
        <dbReference type="ARBA" id="ARBA00023115"/>
    </source>
</evidence>
<feature type="binding site" evidence="5">
    <location>
        <position position="108"/>
    </location>
    <ligand>
        <name>spermidine</name>
        <dbReference type="ChEBI" id="CHEBI:57834"/>
    </ligand>
</feature>
<dbReference type="GO" id="GO:0008295">
    <property type="term" value="P:spermidine biosynthetic process"/>
    <property type="evidence" value="ECO:0007669"/>
    <property type="project" value="UniProtKB-UniRule"/>
</dbReference>
<dbReference type="Gene3D" id="2.30.140.10">
    <property type="entry name" value="Spermidine synthase, tetramerisation domain"/>
    <property type="match status" value="1"/>
</dbReference>
<evidence type="ECO:0000256" key="2">
    <source>
        <dbReference type="ARBA" id="ARBA00022679"/>
    </source>
</evidence>
<sequence>MAGRTLVSGPLSHGYFSRSTVMSDIWISETLYGGWRQQFRVNKMLAQTKSAFQDIAVFENEDYGRVLMLDGVVQITGRDEFVYQEMLTHVPLLAHGAARNVLIIGAGDGGVLRRVLQHGTVERAVMVEIDGEVISLSKQFLPDIAGDAWNDPRAEVIVGDGIEYVATAPDASFDAIIVDSTDPIGVGEVLFTDSFYRHCARILTDNGLIVNQCGVPFMQADELRDTSARRAQFFRHVSAYVAAVPTYVGGFMTLGIAAKGDAPGTQDVATIRERARKAGIGECQYWTPEMHVASFVLPPYIARNLPGYTPRG</sequence>
<comment type="subunit">
    <text evidence="5">Homodimer or homotetramer.</text>
</comment>
<evidence type="ECO:0000313" key="9">
    <source>
        <dbReference type="Proteomes" id="UP000006468"/>
    </source>
</evidence>
<comment type="similarity">
    <text evidence="1 5">Belongs to the spermidine/spermine synthase family.</text>
</comment>
<protein>
    <recommendedName>
        <fullName evidence="5">Polyamine aminopropyltransferase</fullName>
    </recommendedName>
    <alternativeName>
        <fullName evidence="5">Putrescine aminopropyltransferase</fullName>
        <shortName evidence="5">PAPT</shortName>
    </alternativeName>
    <alternativeName>
        <fullName evidence="5">Spermidine synthase</fullName>
        <shortName evidence="5">SPDS</shortName>
        <shortName evidence="5">SPDSY</shortName>
        <ecNumber evidence="5">2.5.1.16</ecNumber>
    </alternativeName>
</protein>
<organism evidence="8 9">
    <name type="scientific">Novacetimonas hansenii ATCC 23769</name>
    <dbReference type="NCBI Taxonomy" id="714995"/>
    <lineage>
        <taxon>Bacteria</taxon>
        <taxon>Pseudomonadati</taxon>
        <taxon>Pseudomonadota</taxon>
        <taxon>Alphaproteobacteria</taxon>
        <taxon>Acetobacterales</taxon>
        <taxon>Acetobacteraceae</taxon>
        <taxon>Novacetimonas</taxon>
    </lineage>
</organism>
<comment type="caution">
    <text evidence="8">The sequence shown here is derived from an EMBL/GenBank/DDBJ whole genome shotgun (WGS) entry which is preliminary data.</text>
</comment>
<gene>
    <name evidence="5" type="primary">speE</name>
    <name evidence="8" type="ORF">GXY_03918</name>
</gene>
<dbReference type="HOGENOM" id="CLU_048199_3_0_5"/>
<dbReference type="Proteomes" id="UP000006468">
    <property type="component" value="Chromosome"/>
</dbReference>
<feature type="active site" description="Proton acceptor" evidence="5 6">
    <location>
        <position position="179"/>
    </location>
</feature>
<dbReference type="SUPFAM" id="SSF53335">
    <property type="entry name" value="S-adenosyl-L-methionine-dependent methyltransferases"/>
    <property type="match status" value="1"/>
</dbReference>
<evidence type="ECO:0000256" key="5">
    <source>
        <dbReference type="HAMAP-Rule" id="MF_00198"/>
    </source>
</evidence>
<keyword evidence="2 5" id="KW-0808">Transferase</keyword>
<evidence type="ECO:0000256" key="6">
    <source>
        <dbReference type="PROSITE-ProRule" id="PRU00354"/>
    </source>
</evidence>
<accession>D5QCD1</accession>
<comment type="catalytic activity">
    <reaction evidence="5">
        <text>S-adenosyl 3-(methylsulfanyl)propylamine + putrescine = S-methyl-5'-thioadenosine + spermidine + H(+)</text>
        <dbReference type="Rhea" id="RHEA:12721"/>
        <dbReference type="ChEBI" id="CHEBI:15378"/>
        <dbReference type="ChEBI" id="CHEBI:17509"/>
        <dbReference type="ChEBI" id="CHEBI:57443"/>
        <dbReference type="ChEBI" id="CHEBI:57834"/>
        <dbReference type="ChEBI" id="CHEBI:326268"/>
        <dbReference type="EC" id="2.5.1.16"/>
    </reaction>
</comment>
<dbReference type="HAMAP" id="MF_00198">
    <property type="entry name" value="Spermidine_synth"/>
    <property type="match status" value="1"/>
</dbReference>
<keyword evidence="4 5" id="KW-0620">Polyamine biosynthesis</keyword>
<feature type="binding site" evidence="5">
    <location>
        <position position="128"/>
    </location>
    <ligand>
        <name>S-methyl-5'-thioadenosine</name>
        <dbReference type="ChEBI" id="CHEBI:17509"/>
    </ligand>
</feature>
<feature type="domain" description="PABS" evidence="7">
    <location>
        <begin position="24"/>
        <end position="259"/>
    </location>
</feature>
<comment type="pathway">
    <text evidence="5">Amine and polyamine biosynthesis; spermidine biosynthesis; spermidine from putrescine: step 1/1.</text>
</comment>
<dbReference type="InterPro" id="IPR037163">
    <property type="entry name" value="Spermidine_synt_N_sf"/>
</dbReference>
<dbReference type="PANTHER" id="PTHR11558:SF11">
    <property type="entry name" value="SPERMIDINE SYNTHASE"/>
    <property type="match status" value="1"/>
</dbReference>
<dbReference type="InterPro" id="IPR001045">
    <property type="entry name" value="Spermi_synthase"/>
</dbReference>
<dbReference type="Pfam" id="PF17284">
    <property type="entry name" value="Spermine_synt_N"/>
    <property type="match status" value="1"/>
</dbReference>
<dbReference type="UniPathway" id="UPA00248">
    <property type="reaction ID" value="UER00314"/>
</dbReference>
<dbReference type="EMBL" id="ADTV01000009">
    <property type="protein sequence ID" value="EFG85327.1"/>
    <property type="molecule type" value="Genomic_DNA"/>
</dbReference>
<keyword evidence="3 5" id="KW-0745">Spermidine biosynthesis</keyword>
<dbReference type="Pfam" id="PF01564">
    <property type="entry name" value="Spermine_synth"/>
    <property type="match status" value="1"/>
</dbReference>
<comment type="caution">
    <text evidence="5">Lacks conserved residue(s) required for the propagation of feature annotation.</text>
</comment>
<evidence type="ECO:0000256" key="1">
    <source>
        <dbReference type="ARBA" id="ARBA00007867"/>
    </source>
</evidence>
<dbReference type="NCBIfam" id="NF002010">
    <property type="entry name" value="PRK00811.1"/>
    <property type="match status" value="1"/>
</dbReference>
<dbReference type="EC" id="2.5.1.16" evidence="5"/>
<dbReference type="InterPro" id="IPR029063">
    <property type="entry name" value="SAM-dependent_MTases_sf"/>
</dbReference>
<reference evidence="8 9" key="1">
    <citation type="journal article" date="2010" name="J. Bacteriol.">
        <title>Genome sequence of a cellulose-producing bacterium, Gluconacetobacter hansenii ATCC 23769.</title>
        <authorList>
            <person name="Iyer P.R."/>
            <person name="Geib S.M."/>
            <person name="Catchmark J."/>
            <person name="Kao T.H."/>
            <person name="Tien M."/>
        </authorList>
    </citation>
    <scope>NUCLEOTIDE SEQUENCE [LARGE SCALE GENOMIC DNA]</scope>
    <source>
        <strain evidence="8 9">ATCC 23769</strain>
    </source>
</reference>
<dbReference type="CDD" id="cd02440">
    <property type="entry name" value="AdoMet_MTases"/>
    <property type="match status" value="1"/>
</dbReference>
<evidence type="ECO:0000259" key="7">
    <source>
        <dbReference type="PROSITE" id="PS51006"/>
    </source>
</evidence>
<feature type="binding site" evidence="5">
    <location>
        <begin position="179"/>
        <end position="182"/>
    </location>
    <ligand>
        <name>spermidine</name>
        <dbReference type="ChEBI" id="CHEBI:57834"/>
    </ligand>
</feature>
<comment type="function">
    <text evidence="5">Catalyzes the irreversible transfer of a propylamine group from the amino donor S-adenosylmethioninamine (decarboxy-AdoMet) to putrescine (1,4-diaminobutane) to yield spermidine.</text>
</comment>
<proteinExistence type="inferred from homology"/>
<dbReference type="AlphaFoldDB" id="D5QCD1"/>
<dbReference type="InterPro" id="IPR035246">
    <property type="entry name" value="Spermidine_synt_N"/>
</dbReference>
<feature type="binding site" evidence="5">
    <location>
        <position position="53"/>
    </location>
    <ligand>
        <name>S-methyl-5'-thioadenosine</name>
        <dbReference type="ChEBI" id="CHEBI:17509"/>
    </ligand>
</feature>
<dbReference type="NCBIfam" id="TIGR00417">
    <property type="entry name" value="speE"/>
    <property type="match status" value="1"/>
</dbReference>
<name>D5QCD1_NOVHA</name>
<feature type="binding site" evidence="5">
    <location>
        <begin position="160"/>
        <end position="161"/>
    </location>
    <ligand>
        <name>S-methyl-5'-thioadenosine</name>
        <dbReference type="ChEBI" id="CHEBI:17509"/>
    </ligand>
</feature>
<evidence type="ECO:0000256" key="3">
    <source>
        <dbReference type="ARBA" id="ARBA00023066"/>
    </source>
</evidence>
<dbReference type="Gene3D" id="3.40.50.150">
    <property type="entry name" value="Vaccinia Virus protein VP39"/>
    <property type="match status" value="1"/>
</dbReference>
<evidence type="ECO:0000313" key="8">
    <source>
        <dbReference type="EMBL" id="EFG85327.1"/>
    </source>
</evidence>
<dbReference type="GO" id="GO:0004766">
    <property type="term" value="F:spermidine synthase activity"/>
    <property type="evidence" value="ECO:0007669"/>
    <property type="project" value="UniProtKB-UniRule"/>
</dbReference>
<dbReference type="PROSITE" id="PS51006">
    <property type="entry name" value="PABS_2"/>
    <property type="match status" value="1"/>
</dbReference>
<dbReference type="PANTHER" id="PTHR11558">
    <property type="entry name" value="SPERMIDINE/SPERMINE SYNTHASE"/>
    <property type="match status" value="1"/>
</dbReference>